<dbReference type="InterPro" id="IPR001792">
    <property type="entry name" value="Acylphosphatase-like_dom"/>
</dbReference>
<evidence type="ECO:0000313" key="6">
    <source>
        <dbReference type="EMBL" id="QSB15251.1"/>
    </source>
</evidence>
<dbReference type="EMBL" id="CP070499">
    <property type="protein sequence ID" value="QSB15251.1"/>
    <property type="molecule type" value="Genomic_DNA"/>
</dbReference>
<reference evidence="6" key="1">
    <citation type="submission" date="2021-02" db="EMBL/GenBank/DDBJ databases">
        <title>Natrosporangium hydrolyticum gen. nov., sp. nov, a haloalkaliphilic actinobacterium from a soda solonchak soil.</title>
        <authorList>
            <person name="Sorokin D.Y."/>
            <person name="Khijniak T.V."/>
            <person name="Zakharycheva A.P."/>
            <person name="Boueva O.V."/>
            <person name="Ariskina E.V."/>
            <person name="Hahnke R.L."/>
            <person name="Bunk B."/>
            <person name="Sproer C."/>
            <person name="Schumann P."/>
            <person name="Evtushenko L.I."/>
            <person name="Kublanov I.V."/>
        </authorList>
    </citation>
    <scope>NUCLEOTIDE SEQUENCE</scope>
    <source>
        <strain evidence="6">DSM 106523</strain>
    </source>
</reference>
<dbReference type="PANTHER" id="PTHR21621:SF0">
    <property type="entry name" value="BETA-CITRYLGLUTAMATE SYNTHASE B-RELATED"/>
    <property type="match status" value="1"/>
</dbReference>
<dbReference type="GO" id="GO:0003998">
    <property type="term" value="F:acylphosphatase activity"/>
    <property type="evidence" value="ECO:0007669"/>
    <property type="project" value="UniProtKB-EC"/>
</dbReference>
<feature type="active site" evidence="2">
    <location>
        <position position="606"/>
    </location>
</feature>
<proteinExistence type="inferred from homology"/>
<evidence type="ECO:0000259" key="5">
    <source>
        <dbReference type="PROSITE" id="PS51160"/>
    </source>
</evidence>
<dbReference type="PROSITE" id="PS51160">
    <property type="entry name" value="ACYLPHOSPHATASE_3"/>
    <property type="match status" value="1"/>
</dbReference>
<name>A0A895YCM5_9ACTN</name>
<dbReference type="InterPro" id="IPR005479">
    <property type="entry name" value="CPAse_ATP-bd"/>
</dbReference>
<comment type="similarity">
    <text evidence="3">Belongs to the acylphosphatase family.</text>
</comment>
<dbReference type="Proteomes" id="UP000662857">
    <property type="component" value="Chromosome"/>
</dbReference>
<evidence type="ECO:0000256" key="2">
    <source>
        <dbReference type="PROSITE-ProRule" id="PRU00520"/>
    </source>
</evidence>
<dbReference type="Gene3D" id="3.30.70.100">
    <property type="match status" value="1"/>
</dbReference>
<dbReference type="Gene3D" id="3.30.470.20">
    <property type="entry name" value="ATP-grasp fold, B domain"/>
    <property type="match status" value="2"/>
</dbReference>
<dbReference type="Pfam" id="PF02786">
    <property type="entry name" value="CPSase_L_D2"/>
    <property type="match status" value="1"/>
</dbReference>
<comment type="catalytic activity">
    <reaction evidence="2">
        <text>an acyl phosphate + H2O = a carboxylate + phosphate + H(+)</text>
        <dbReference type="Rhea" id="RHEA:14965"/>
        <dbReference type="ChEBI" id="CHEBI:15377"/>
        <dbReference type="ChEBI" id="CHEBI:15378"/>
        <dbReference type="ChEBI" id="CHEBI:29067"/>
        <dbReference type="ChEBI" id="CHEBI:43474"/>
        <dbReference type="ChEBI" id="CHEBI:59918"/>
        <dbReference type="EC" id="3.6.1.7"/>
    </reaction>
</comment>
<dbReference type="SUPFAM" id="SSF54975">
    <property type="entry name" value="Acylphosphatase/BLUF domain-like"/>
    <property type="match status" value="1"/>
</dbReference>
<dbReference type="GO" id="GO:0009432">
    <property type="term" value="P:SOS response"/>
    <property type="evidence" value="ECO:0007669"/>
    <property type="project" value="TreeGrafter"/>
</dbReference>
<keyword evidence="1" id="KW-0067">ATP-binding</keyword>
<dbReference type="SUPFAM" id="SSF56059">
    <property type="entry name" value="Glutathione synthetase ATP-binding domain-like"/>
    <property type="match status" value="1"/>
</dbReference>
<dbReference type="Pfam" id="PF00708">
    <property type="entry name" value="Acylphosphatase"/>
    <property type="match status" value="1"/>
</dbReference>
<evidence type="ECO:0000313" key="7">
    <source>
        <dbReference type="Proteomes" id="UP000662857"/>
    </source>
</evidence>
<dbReference type="PANTHER" id="PTHR21621">
    <property type="entry name" value="RIBOSOMAL PROTEIN S6 MODIFICATION PROTEIN"/>
    <property type="match status" value="1"/>
</dbReference>
<feature type="domain" description="Acylphosphatase-like" evidence="5">
    <location>
        <begin position="573"/>
        <end position="659"/>
    </location>
</feature>
<dbReference type="GO" id="GO:0046872">
    <property type="term" value="F:metal ion binding"/>
    <property type="evidence" value="ECO:0007669"/>
    <property type="project" value="InterPro"/>
</dbReference>
<dbReference type="InterPro" id="IPR011761">
    <property type="entry name" value="ATP-grasp"/>
</dbReference>
<dbReference type="EC" id="3.6.1.7" evidence="2"/>
<dbReference type="KEGG" id="nhy:JQS43_02480"/>
<dbReference type="RefSeq" id="WP_239677434.1">
    <property type="nucleotide sequence ID" value="NZ_CP070499.1"/>
</dbReference>
<organism evidence="6 7">
    <name type="scientific">Natronosporangium hydrolyticum</name>
    <dbReference type="NCBI Taxonomy" id="2811111"/>
    <lineage>
        <taxon>Bacteria</taxon>
        <taxon>Bacillati</taxon>
        <taxon>Actinomycetota</taxon>
        <taxon>Actinomycetes</taxon>
        <taxon>Micromonosporales</taxon>
        <taxon>Micromonosporaceae</taxon>
        <taxon>Natronosporangium</taxon>
    </lineage>
</organism>
<evidence type="ECO:0000256" key="3">
    <source>
        <dbReference type="RuleBase" id="RU004168"/>
    </source>
</evidence>
<keyword evidence="7" id="KW-1185">Reference proteome</keyword>
<feature type="domain" description="ATP-grasp" evidence="4">
    <location>
        <begin position="300"/>
        <end position="557"/>
    </location>
</feature>
<protein>
    <recommendedName>
        <fullName evidence="2">acylphosphatase</fullName>
        <ecNumber evidence="2">3.6.1.7</ecNumber>
    </recommendedName>
</protein>
<keyword evidence="2" id="KW-0378">Hydrolase</keyword>
<dbReference type="GO" id="GO:0018169">
    <property type="term" value="F:ribosomal S6-glutamic acid ligase activity"/>
    <property type="evidence" value="ECO:0007669"/>
    <property type="project" value="TreeGrafter"/>
</dbReference>
<dbReference type="AlphaFoldDB" id="A0A895YCM5"/>
<dbReference type="GO" id="GO:0005524">
    <property type="term" value="F:ATP binding"/>
    <property type="evidence" value="ECO:0007669"/>
    <property type="project" value="UniProtKB-UniRule"/>
</dbReference>
<evidence type="ECO:0000259" key="4">
    <source>
        <dbReference type="PROSITE" id="PS50975"/>
    </source>
</evidence>
<sequence>MTLQLTRVRATSYRRRRDHNFLVQLRGETSDGTQLEGLGDCHPRGARTRDKAPLSWQLVGDCLQQLEERRLTVDDPAQAALTVREVMAEWSTLAETYQQRAEELAREQRRTQFRSGRPKAVAKRLAKRTLRAVFDAATSWRRPRPFHGTLLGLEAALVDLVSRAIERPPATLLGERAHGVLQAMPQPPGSPDRREEIFETVLRRVLDYVAFPAPVAPSHDGRPATVYDEVQFLKPLGSNGTKGHLLEREALALGLRTTRFSKGAFTATDGEHPPLVFKWSRSPRSSAVSLALCTHKEATRMRLRRAGVPVPKGRTFTNGDFASARAFAERIGYPVVVKPAMGVRGIGVVANIADERELNIAFDQLVKSRLGKDDFIVEQHVTGRDYRIVVVGDEVIAAILREPASVEGDGVHSVAELVANKNAARRLNPHLWGRPIKYDDAARFQLERVGLDLCSVPPPGQRVLLSNSCSLSQGGDSIDVLEELHPSIKEACVRAVKAVPGLWFCGIDFLIEDHTRDLAEQRAGICELNAHAAIGNCEYPLYGAPRQVARTVIAQCVEHYGLNTHDKPADRLALKLTIRGRVTRVGYRTWLQRHARSFGLTGWVRNIDAQTVEAVLVGDAVPASALAAATVLGPRRARPTSVDTVHINSPAVTDFEILEHDPQERQDAR</sequence>
<keyword evidence="1" id="KW-0547">Nucleotide-binding</keyword>
<accession>A0A895YCM5</accession>
<gene>
    <name evidence="6" type="ORF">JQS43_02480</name>
</gene>
<evidence type="ECO:0000256" key="1">
    <source>
        <dbReference type="PROSITE-ProRule" id="PRU00409"/>
    </source>
</evidence>
<dbReference type="InterPro" id="IPR036046">
    <property type="entry name" value="Acylphosphatase-like_dom_sf"/>
</dbReference>
<dbReference type="GO" id="GO:0005737">
    <property type="term" value="C:cytoplasm"/>
    <property type="evidence" value="ECO:0007669"/>
    <property type="project" value="TreeGrafter"/>
</dbReference>
<dbReference type="PROSITE" id="PS50975">
    <property type="entry name" value="ATP_GRASP"/>
    <property type="match status" value="1"/>
</dbReference>
<feature type="active site" evidence="2">
    <location>
        <position position="588"/>
    </location>
</feature>